<comment type="subcellular location">
    <subcellularLocation>
        <location evidence="4">Secreted</location>
        <location evidence="4">Extracellular space</location>
        <location evidence="4">Apoplast</location>
    </subcellularLocation>
</comment>
<dbReference type="InterPro" id="IPR034871">
    <property type="entry name" value="Allene_oxi_cyc_sf"/>
</dbReference>
<proteinExistence type="inferred from homology"/>
<protein>
    <recommendedName>
        <fullName evidence="4">Dirigent protein</fullName>
    </recommendedName>
</protein>
<comment type="similarity">
    <text evidence="1 4">Belongs to the plant dirigent protein family.</text>
</comment>
<evidence type="ECO:0000256" key="1">
    <source>
        <dbReference type="ARBA" id="ARBA00010746"/>
    </source>
</evidence>
<sequence>MASSRTSALLFTFLVAAAALWIPAECAGPQLTLFVTDDALNPEAAACDGSTFGGLCPYRSYVSDSTEKQVGYVSGFCSFVIPYQADSSFEQICYFTFFFGTNPDTVVDSISVQGHFTSADGNLLSIVGGTGKYTGAKGYNKKTFASSGGEGDRYSTYQHELYLM</sequence>
<dbReference type="SUPFAM" id="SSF141493">
    <property type="entry name" value="Allene oxide cyclase-like"/>
    <property type="match status" value="1"/>
</dbReference>
<dbReference type="Pfam" id="PF03018">
    <property type="entry name" value="Dirigent"/>
    <property type="match status" value="1"/>
</dbReference>
<feature type="signal peptide" evidence="4">
    <location>
        <begin position="1"/>
        <end position="26"/>
    </location>
</feature>
<dbReference type="EMBL" id="DF237084">
    <property type="protein sequence ID" value="GAQ83104.1"/>
    <property type="molecule type" value="Genomic_DNA"/>
</dbReference>
<name>A0A1Y1HWS6_KLENI</name>
<dbReference type="GO" id="GO:0046423">
    <property type="term" value="F:allene-oxide cyclase activity"/>
    <property type="evidence" value="ECO:0007669"/>
    <property type="project" value="InterPro"/>
</dbReference>
<dbReference type="AlphaFoldDB" id="A0A1Y1HWS6"/>
<feature type="chain" id="PRO_5011831996" description="Dirigent protein" evidence="4">
    <location>
        <begin position="27"/>
        <end position="164"/>
    </location>
</feature>
<comment type="subunit">
    <text evidence="2 4">Homodimer.</text>
</comment>
<comment type="function">
    <text evidence="4">Dirigent proteins impart stereoselectivity on the phenoxy radical-coupling reaction, yielding optically active lignans from two molecules of coniferyl alcohol in the biosynthesis of lignans, flavonolignans, and alkaloids and thus plays a central role in plant secondary metabolism.</text>
</comment>
<accession>A0A1Y1HWS6</accession>
<dbReference type="GO" id="GO:0048046">
    <property type="term" value="C:apoplast"/>
    <property type="evidence" value="ECO:0007669"/>
    <property type="project" value="UniProtKB-SubCell"/>
</dbReference>
<keyword evidence="4" id="KW-0732">Signal</keyword>
<evidence type="ECO:0000313" key="5">
    <source>
        <dbReference type="EMBL" id="GAQ83104.1"/>
    </source>
</evidence>
<keyword evidence="3 4" id="KW-0964">Secreted</keyword>
<evidence type="ECO:0000256" key="4">
    <source>
        <dbReference type="RuleBase" id="RU363099"/>
    </source>
</evidence>
<organism evidence="5 6">
    <name type="scientific">Klebsormidium nitens</name>
    <name type="common">Green alga</name>
    <name type="synonym">Ulothrix nitens</name>
    <dbReference type="NCBI Taxonomy" id="105231"/>
    <lineage>
        <taxon>Eukaryota</taxon>
        <taxon>Viridiplantae</taxon>
        <taxon>Streptophyta</taxon>
        <taxon>Klebsormidiophyceae</taxon>
        <taxon>Klebsormidiales</taxon>
        <taxon>Klebsormidiaceae</taxon>
        <taxon>Klebsormidium</taxon>
    </lineage>
</organism>
<keyword evidence="4" id="KW-0052">Apoplast</keyword>
<dbReference type="InterPro" id="IPR044859">
    <property type="entry name" value="Allene_oxi_cyc_Dirigent"/>
</dbReference>
<evidence type="ECO:0000256" key="2">
    <source>
        <dbReference type="ARBA" id="ARBA00011738"/>
    </source>
</evidence>
<gene>
    <name evidence="5" type="ORF">KFL_001350280</name>
</gene>
<evidence type="ECO:0000313" key="6">
    <source>
        <dbReference type="Proteomes" id="UP000054558"/>
    </source>
</evidence>
<dbReference type="GO" id="GO:0009695">
    <property type="term" value="P:jasmonic acid biosynthetic process"/>
    <property type="evidence" value="ECO:0007669"/>
    <property type="project" value="InterPro"/>
</dbReference>
<keyword evidence="6" id="KW-1185">Reference proteome</keyword>
<dbReference type="Proteomes" id="UP000054558">
    <property type="component" value="Unassembled WGS sequence"/>
</dbReference>
<dbReference type="GO" id="GO:0009699">
    <property type="term" value="P:phenylpropanoid biosynthetic process"/>
    <property type="evidence" value="ECO:0007669"/>
    <property type="project" value="UniProtKB-ARBA"/>
</dbReference>
<evidence type="ECO:0000256" key="3">
    <source>
        <dbReference type="ARBA" id="ARBA00022525"/>
    </source>
</evidence>
<dbReference type="Gene3D" id="2.40.480.10">
    <property type="entry name" value="Allene oxide cyclase-like"/>
    <property type="match status" value="1"/>
</dbReference>
<reference evidence="5 6" key="1">
    <citation type="journal article" date="2014" name="Nat. Commun.">
        <title>Klebsormidium flaccidum genome reveals primary factors for plant terrestrial adaptation.</title>
        <authorList>
            <person name="Hori K."/>
            <person name="Maruyama F."/>
            <person name="Fujisawa T."/>
            <person name="Togashi T."/>
            <person name="Yamamoto N."/>
            <person name="Seo M."/>
            <person name="Sato S."/>
            <person name="Yamada T."/>
            <person name="Mori H."/>
            <person name="Tajima N."/>
            <person name="Moriyama T."/>
            <person name="Ikeuchi M."/>
            <person name="Watanabe M."/>
            <person name="Wada H."/>
            <person name="Kobayashi K."/>
            <person name="Saito M."/>
            <person name="Masuda T."/>
            <person name="Sasaki-Sekimoto Y."/>
            <person name="Mashiguchi K."/>
            <person name="Awai K."/>
            <person name="Shimojima M."/>
            <person name="Masuda S."/>
            <person name="Iwai M."/>
            <person name="Nobusawa T."/>
            <person name="Narise T."/>
            <person name="Kondo S."/>
            <person name="Saito H."/>
            <person name="Sato R."/>
            <person name="Murakawa M."/>
            <person name="Ihara Y."/>
            <person name="Oshima-Yamada Y."/>
            <person name="Ohtaka K."/>
            <person name="Satoh M."/>
            <person name="Sonobe K."/>
            <person name="Ishii M."/>
            <person name="Ohtani R."/>
            <person name="Kanamori-Sato M."/>
            <person name="Honoki R."/>
            <person name="Miyazaki D."/>
            <person name="Mochizuki H."/>
            <person name="Umetsu J."/>
            <person name="Higashi K."/>
            <person name="Shibata D."/>
            <person name="Kamiya Y."/>
            <person name="Sato N."/>
            <person name="Nakamura Y."/>
            <person name="Tabata S."/>
            <person name="Ida S."/>
            <person name="Kurokawa K."/>
            <person name="Ohta H."/>
        </authorList>
    </citation>
    <scope>NUCLEOTIDE SEQUENCE [LARGE SCALE GENOMIC DNA]</scope>
    <source>
        <strain evidence="5 6">NIES-2285</strain>
    </source>
</reference>
<dbReference type="InterPro" id="IPR004265">
    <property type="entry name" value="Dirigent"/>
</dbReference>